<sequence length="88" mass="8789">MSKGATGSLKSGGLAKQTAENTPKATTPAVRSQYLPAATPTHIITAAKAGKTAASHPFMCSDKNTAAGSAPAAIEANAHMSPTPIHGY</sequence>
<dbReference type="EMBL" id="BFAV01000157">
    <property type="protein sequence ID" value="GBF35078.1"/>
    <property type="molecule type" value="Genomic_DNA"/>
</dbReference>
<keyword evidence="3" id="KW-1185">Reference proteome</keyword>
<proteinExistence type="predicted"/>
<gene>
    <name evidence="2" type="ORF">DCCM_4201</name>
</gene>
<protein>
    <submittedName>
        <fullName evidence="2">Uncharacterized protein</fullName>
    </submittedName>
</protein>
<evidence type="ECO:0000313" key="3">
    <source>
        <dbReference type="Proteomes" id="UP000239549"/>
    </source>
</evidence>
<evidence type="ECO:0000256" key="1">
    <source>
        <dbReference type="SAM" id="MobiDB-lite"/>
    </source>
</evidence>
<accession>A0A2L2XFR3</accession>
<name>A0A2L2XFR3_9FIRM</name>
<dbReference type="AlphaFoldDB" id="A0A2L2XFR3"/>
<dbReference type="Proteomes" id="UP000239549">
    <property type="component" value="Unassembled WGS sequence"/>
</dbReference>
<evidence type="ECO:0000313" key="2">
    <source>
        <dbReference type="EMBL" id="GBF35078.1"/>
    </source>
</evidence>
<organism evidence="2 3">
    <name type="scientific">Desulfocucumis palustris</name>
    <dbReference type="NCBI Taxonomy" id="1898651"/>
    <lineage>
        <taxon>Bacteria</taxon>
        <taxon>Bacillati</taxon>
        <taxon>Bacillota</taxon>
        <taxon>Clostridia</taxon>
        <taxon>Eubacteriales</taxon>
        <taxon>Desulfocucumaceae</taxon>
        <taxon>Desulfocucumis</taxon>
    </lineage>
</organism>
<feature type="region of interest" description="Disordered" evidence="1">
    <location>
        <begin position="1"/>
        <end position="33"/>
    </location>
</feature>
<comment type="caution">
    <text evidence="2">The sequence shown here is derived from an EMBL/GenBank/DDBJ whole genome shotgun (WGS) entry which is preliminary data.</text>
</comment>
<reference evidence="3" key="1">
    <citation type="submission" date="2018-02" db="EMBL/GenBank/DDBJ databases">
        <title>Genome sequence of Desulfocucumis palustris strain NAW-5.</title>
        <authorList>
            <person name="Watanabe M."/>
            <person name="Kojima H."/>
            <person name="Fukui M."/>
        </authorList>
    </citation>
    <scope>NUCLEOTIDE SEQUENCE [LARGE SCALE GENOMIC DNA]</scope>
    <source>
        <strain evidence="3">NAW-5</strain>
    </source>
</reference>